<comment type="similarity">
    <text evidence="2">Belongs to the SusD family.</text>
</comment>
<dbReference type="Proteomes" id="UP000219281">
    <property type="component" value="Unassembled WGS sequence"/>
</dbReference>
<accession>A0A286ADC8</accession>
<keyword evidence="10" id="KW-1185">Reference proteome</keyword>
<feature type="domain" description="SusD-like N-terminal" evidence="8">
    <location>
        <begin position="21"/>
        <end position="217"/>
    </location>
</feature>
<evidence type="ECO:0000313" key="10">
    <source>
        <dbReference type="Proteomes" id="UP000219281"/>
    </source>
</evidence>
<dbReference type="PROSITE" id="PS51257">
    <property type="entry name" value="PROKAR_LIPOPROTEIN"/>
    <property type="match status" value="1"/>
</dbReference>
<proteinExistence type="inferred from homology"/>
<comment type="subcellular location">
    <subcellularLocation>
        <location evidence="1">Cell outer membrane</location>
    </subcellularLocation>
</comment>
<evidence type="ECO:0000256" key="2">
    <source>
        <dbReference type="ARBA" id="ARBA00006275"/>
    </source>
</evidence>
<evidence type="ECO:0000259" key="7">
    <source>
        <dbReference type="Pfam" id="PF07980"/>
    </source>
</evidence>
<dbReference type="Gene3D" id="1.25.40.390">
    <property type="match status" value="2"/>
</dbReference>
<dbReference type="InterPro" id="IPR033985">
    <property type="entry name" value="SusD-like_N"/>
</dbReference>
<dbReference type="InterPro" id="IPR011990">
    <property type="entry name" value="TPR-like_helical_dom_sf"/>
</dbReference>
<evidence type="ECO:0000256" key="6">
    <source>
        <dbReference type="SAM" id="SignalP"/>
    </source>
</evidence>
<name>A0A286ADC8_9SPHI</name>
<dbReference type="Pfam" id="PF07980">
    <property type="entry name" value="SusD_RagB"/>
    <property type="match status" value="2"/>
</dbReference>
<dbReference type="GO" id="GO:0009279">
    <property type="term" value="C:cell outer membrane"/>
    <property type="evidence" value="ECO:0007669"/>
    <property type="project" value="UniProtKB-SubCell"/>
</dbReference>
<dbReference type="SUPFAM" id="SSF48452">
    <property type="entry name" value="TPR-like"/>
    <property type="match status" value="1"/>
</dbReference>
<evidence type="ECO:0000256" key="1">
    <source>
        <dbReference type="ARBA" id="ARBA00004442"/>
    </source>
</evidence>
<keyword evidence="3 6" id="KW-0732">Signal</keyword>
<dbReference type="Pfam" id="PF14322">
    <property type="entry name" value="SusD-like_3"/>
    <property type="match status" value="1"/>
</dbReference>
<dbReference type="EMBL" id="OCMT01000004">
    <property type="protein sequence ID" value="SOD19909.1"/>
    <property type="molecule type" value="Genomic_DNA"/>
</dbReference>
<evidence type="ECO:0000313" key="9">
    <source>
        <dbReference type="EMBL" id="SOD19909.1"/>
    </source>
</evidence>
<keyword evidence="4" id="KW-0472">Membrane</keyword>
<organism evidence="9 10">
    <name type="scientific">Pedobacter xixiisoli</name>
    <dbReference type="NCBI Taxonomy" id="1476464"/>
    <lineage>
        <taxon>Bacteria</taxon>
        <taxon>Pseudomonadati</taxon>
        <taxon>Bacteroidota</taxon>
        <taxon>Sphingobacteriia</taxon>
        <taxon>Sphingobacteriales</taxon>
        <taxon>Sphingobacteriaceae</taxon>
        <taxon>Pedobacter</taxon>
    </lineage>
</organism>
<reference evidence="10" key="1">
    <citation type="submission" date="2017-09" db="EMBL/GenBank/DDBJ databases">
        <authorList>
            <person name="Varghese N."/>
            <person name="Submissions S."/>
        </authorList>
    </citation>
    <scope>NUCLEOTIDE SEQUENCE [LARGE SCALE GENOMIC DNA]</scope>
    <source>
        <strain evidence="10">CGMCC 1.12803</strain>
    </source>
</reference>
<dbReference type="InterPro" id="IPR012944">
    <property type="entry name" value="SusD_RagB_dom"/>
</dbReference>
<evidence type="ECO:0000259" key="8">
    <source>
        <dbReference type="Pfam" id="PF14322"/>
    </source>
</evidence>
<feature type="chain" id="PRO_5013239105" evidence="6">
    <location>
        <begin position="18"/>
        <end position="606"/>
    </location>
</feature>
<feature type="signal peptide" evidence="6">
    <location>
        <begin position="1"/>
        <end position="17"/>
    </location>
</feature>
<keyword evidence="5" id="KW-0998">Cell outer membrane</keyword>
<dbReference type="AlphaFoldDB" id="A0A286ADC8"/>
<evidence type="ECO:0000256" key="5">
    <source>
        <dbReference type="ARBA" id="ARBA00023237"/>
    </source>
</evidence>
<gene>
    <name evidence="9" type="ORF">SAMN06297358_3616</name>
</gene>
<feature type="domain" description="RagB/SusD" evidence="7">
    <location>
        <begin position="510"/>
        <end position="606"/>
    </location>
</feature>
<sequence length="606" mass="66449">MMKRILILLFVSAFALASCKKFLDVKPTDSLAPANYYNTEADINAALTGVYDVLAKTATYGRYLYFEMDVADDSFIALSSWTQDIGLYNYNPSDTKLGEAWTAFYNGINRANMLLENIDKANMDPVKKNAARGEALFLRAYYHFVLTSNWGNVPLRLASTKSPNDTHFPNSPYKTNYAQIVADMETAADLVNPISNYNHAGRVTKSVVWGILARVNLKMAGAPLRDASRYAEVVKWAEKVKTAGHSLNPSYSQVFINMCQDKYDTRESLWEVEFNRKNGTQEEDGSVGSINGIGANASLGFSYGAKHTTDRYYKSFKDGDLRRDWNISPYSYDSGNGNARVGYGPTQIYNRYDAKWRREYETTAAKFNGTTAINFPLLRYADVLLMLAEAENEMNGPTVKAFDAINEVRRRAFGKTLTNAELVKSVAVTAGGSGYTIIPTVTLTGGGGTGAKATATIASGRVTAVYVTDMGTGYTSAPTVTFTGGYATNAPVATGATATATLTNTQTANNDLTIANTTAKEDFRIAVRNERSWELGYEGLRRFDLIRWGEFYLTMKSIANEIAATAPAAYTYAAKSGQNVSEKDTLFATPAAEISLNKLIVPNKGW</sequence>
<feature type="domain" description="RagB/SusD" evidence="7">
    <location>
        <begin position="305"/>
        <end position="420"/>
    </location>
</feature>
<evidence type="ECO:0000256" key="3">
    <source>
        <dbReference type="ARBA" id="ARBA00022729"/>
    </source>
</evidence>
<evidence type="ECO:0000256" key="4">
    <source>
        <dbReference type="ARBA" id="ARBA00023136"/>
    </source>
</evidence>
<protein>
    <submittedName>
        <fullName evidence="9">Starch-binding associating with outer membrane</fullName>
    </submittedName>
</protein>